<feature type="chain" id="PRO_5040958330" description="Right handed beta helix domain-containing protein" evidence="1">
    <location>
        <begin position="18"/>
        <end position="619"/>
    </location>
</feature>
<comment type="caution">
    <text evidence="3">The sequence shown here is derived from an EMBL/GenBank/DDBJ whole genome shotgun (WGS) entry which is preliminary data.</text>
</comment>
<dbReference type="InterPro" id="IPR039448">
    <property type="entry name" value="Beta_helix"/>
</dbReference>
<organism evidence="3 4">
    <name type="scientific">Triparma columacea</name>
    <dbReference type="NCBI Taxonomy" id="722753"/>
    <lineage>
        <taxon>Eukaryota</taxon>
        <taxon>Sar</taxon>
        <taxon>Stramenopiles</taxon>
        <taxon>Ochrophyta</taxon>
        <taxon>Bolidophyceae</taxon>
        <taxon>Parmales</taxon>
        <taxon>Triparmaceae</taxon>
        <taxon>Triparma</taxon>
    </lineage>
</organism>
<protein>
    <recommendedName>
        <fullName evidence="2">Right handed beta helix domain-containing protein</fullName>
    </recommendedName>
</protein>
<gene>
    <name evidence="3" type="ORF">TrCOL_g9140</name>
</gene>
<dbReference type="InterPro" id="IPR012334">
    <property type="entry name" value="Pectin_lyas_fold"/>
</dbReference>
<dbReference type="InterPro" id="IPR011050">
    <property type="entry name" value="Pectin_lyase_fold/virulence"/>
</dbReference>
<dbReference type="Gene3D" id="2.160.20.10">
    <property type="entry name" value="Single-stranded right-handed beta-helix, Pectin lyase-like"/>
    <property type="match status" value="1"/>
</dbReference>
<dbReference type="PANTHER" id="PTHR36453:SF1">
    <property type="entry name" value="RIGHT HANDED BETA HELIX DOMAIN-CONTAINING PROTEIN"/>
    <property type="match status" value="1"/>
</dbReference>
<keyword evidence="4" id="KW-1185">Reference proteome</keyword>
<reference evidence="4" key="1">
    <citation type="journal article" date="2023" name="Commun. Biol.">
        <title>Genome analysis of Parmales, the sister group of diatoms, reveals the evolutionary specialization of diatoms from phago-mixotrophs to photoautotrophs.</title>
        <authorList>
            <person name="Ban H."/>
            <person name="Sato S."/>
            <person name="Yoshikawa S."/>
            <person name="Yamada K."/>
            <person name="Nakamura Y."/>
            <person name="Ichinomiya M."/>
            <person name="Sato N."/>
            <person name="Blanc-Mathieu R."/>
            <person name="Endo H."/>
            <person name="Kuwata A."/>
            <person name="Ogata H."/>
        </authorList>
    </citation>
    <scope>NUCLEOTIDE SEQUENCE [LARGE SCALE GENOMIC DNA]</scope>
</reference>
<evidence type="ECO:0000313" key="4">
    <source>
        <dbReference type="Proteomes" id="UP001165065"/>
    </source>
</evidence>
<evidence type="ECO:0000256" key="1">
    <source>
        <dbReference type="SAM" id="SignalP"/>
    </source>
</evidence>
<sequence>MIQVIILLAFLIGLASGSDLIVISSPSLPSNLTSPTLQSAVSIARSLISPTIYLPTEAPTYLTATLKLTNEDSNLVITSISGPSTFAKISGGVHLTGWSSCPGDDNLRCVPLPSGGQSRHLVVNGRRATRSSGDSSLTSLFANPDNVSLEGYTLGESAASHPTVKEWLSSNSTAEPELVFTAQGSPWTESRCAIRGAEVLDSGQVAVTVANPCFTNLQQKPCGQGTSTPAYLVNTGKGDLKEGEFYVDSLLKNIMYFPLPEELEVDMDDLSIFMPTLEVLIDATETDNITFEYIEFAHATYARPNSDFGYVEQQSGALVEHTTDPPDCNDYDWIPGTSNLLFTASRDVTFVNCKFTHLSAVALEISGGSHNCMVQSCFFEDIGGAGVQIGHYNTFNETDVEKQDIGNKIVNSRFLRAAAELHGNAAVQVGYSRDTIIENNLIEELYYSGISIGWGWSREVDTFAGNNSVSFNLIDGFKLQGSYPAASLGDGGGIYALGPQQDSVMEGNWLNNMGAGLGGGAFYPDEGSAYWKIYKNVFSNATMCEDDCEWLHIWNPSIHDIEVRECFTDTTTQRNDGTDTVVESITYVEKGTEIKDWPDDAVAIMDAAGPAKDMWFYKA</sequence>
<dbReference type="OrthoDB" id="10025010at2759"/>
<dbReference type="EMBL" id="BRYA01000202">
    <property type="protein sequence ID" value="GMI43907.1"/>
    <property type="molecule type" value="Genomic_DNA"/>
</dbReference>
<keyword evidence="1" id="KW-0732">Signal</keyword>
<name>A0A9W7LBT5_9STRA</name>
<dbReference type="PANTHER" id="PTHR36453">
    <property type="entry name" value="SECRETED PROTEIN-RELATED"/>
    <property type="match status" value="1"/>
</dbReference>
<feature type="domain" description="Right handed beta helix" evidence="2">
    <location>
        <begin position="341"/>
        <end position="489"/>
    </location>
</feature>
<evidence type="ECO:0000259" key="2">
    <source>
        <dbReference type="Pfam" id="PF13229"/>
    </source>
</evidence>
<proteinExistence type="predicted"/>
<evidence type="ECO:0000313" key="3">
    <source>
        <dbReference type="EMBL" id="GMI43907.1"/>
    </source>
</evidence>
<dbReference type="SUPFAM" id="SSF51126">
    <property type="entry name" value="Pectin lyase-like"/>
    <property type="match status" value="1"/>
</dbReference>
<dbReference type="Proteomes" id="UP001165065">
    <property type="component" value="Unassembled WGS sequence"/>
</dbReference>
<feature type="signal peptide" evidence="1">
    <location>
        <begin position="1"/>
        <end position="17"/>
    </location>
</feature>
<accession>A0A9W7LBT5</accession>
<dbReference type="AlphaFoldDB" id="A0A9W7LBT5"/>
<dbReference type="Pfam" id="PF13229">
    <property type="entry name" value="Beta_helix"/>
    <property type="match status" value="1"/>
</dbReference>